<evidence type="ECO:0000313" key="2">
    <source>
        <dbReference type="Proteomes" id="UP000754563"/>
    </source>
</evidence>
<dbReference type="Proteomes" id="UP000754563">
    <property type="component" value="Unassembled WGS sequence"/>
</dbReference>
<dbReference type="EMBL" id="JAGQLH010000043">
    <property type="protein sequence ID" value="MCA9385764.1"/>
    <property type="molecule type" value="Genomic_DNA"/>
</dbReference>
<evidence type="ECO:0000313" key="1">
    <source>
        <dbReference type="EMBL" id="MCA9385764.1"/>
    </source>
</evidence>
<organism evidence="1 2">
    <name type="scientific">Candidatus Dojkabacteria bacterium</name>
    <dbReference type="NCBI Taxonomy" id="2099670"/>
    <lineage>
        <taxon>Bacteria</taxon>
        <taxon>Candidatus Dojkabacteria</taxon>
    </lineage>
</organism>
<protein>
    <submittedName>
        <fullName evidence="1">Uncharacterized protein</fullName>
    </submittedName>
</protein>
<dbReference type="AlphaFoldDB" id="A0A955RKD4"/>
<gene>
    <name evidence="1" type="ORF">KC717_03895</name>
</gene>
<reference evidence="1" key="2">
    <citation type="journal article" date="2021" name="Microbiome">
        <title>Successional dynamics and alternative stable states in a saline activated sludge microbial community over 9 years.</title>
        <authorList>
            <person name="Wang Y."/>
            <person name="Ye J."/>
            <person name="Ju F."/>
            <person name="Liu L."/>
            <person name="Boyd J.A."/>
            <person name="Deng Y."/>
            <person name="Parks D.H."/>
            <person name="Jiang X."/>
            <person name="Yin X."/>
            <person name="Woodcroft B.J."/>
            <person name="Tyson G.W."/>
            <person name="Hugenholtz P."/>
            <person name="Polz M.F."/>
            <person name="Zhang T."/>
        </authorList>
    </citation>
    <scope>NUCLEOTIDE SEQUENCE</scope>
    <source>
        <strain evidence="1">HKST-UBA11</strain>
    </source>
</reference>
<sequence>MIGFGKDYIDDFSIEKEVLEAFTDHIAVCIANAEKYQKLKDEIEKLKGIQK</sequence>
<comment type="caution">
    <text evidence="1">The sequence shown here is derived from an EMBL/GenBank/DDBJ whole genome shotgun (WGS) entry which is preliminary data.</text>
</comment>
<reference evidence="1" key="1">
    <citation type="submission" date="2020-04" db="EMBL/GenBank/DDBJ databases">
        <authorList>
            <person name="Zhang T."/>
        </authorList>
    </citation>
    <scope>NUCLEOTIDE SEQUENCE</scope>
    <source>
        <strain evidence="1">HKST-UBA11</strain>
    </source>
</reference>
<proteinExistence type="predicted"/>
<accession>A0A955RKD4</accession>
<name>A0A955RKD4_9BACT</name>